<dbReference type="Proteomes" id="UP000001312">
    <property type="component" value="Unassembled WGS sequence"/>
</dbReference>
<keyword evidence="1" id="KW-0472">Membrane</keyword>
<reference evidence="3" key="1">
    <citation type="journal article" date="2011" name="PLoS Genet.">
        <title>Genomic analysis of the necrotrophic fungal pathogens Sclerotinia sclerotiorum and Botrytis cinerea.</title>
        <authorList>
            <person name="Amselem J."/>
            <person name="Cuomo C.A."/>
            <person name="van Kan J.A."/>
            <person name="Viaud M."/>
            <person name="Benito E.P."/>
            <person name="Couloux A."/>
            <person name="Coutinho P.M."/>
            <person name="de Vries R.P."/>
            <person name="Dyer P.S."/>
            <person name="Fillinger S."/>
            <person name="Fournier E."/>
            <person name="Gout L."/>
            <person name="Hahn M."/>
            <person name="Kohn L."/>
            <person name="Lapalu N."/>
            <person name="Plummer K.M."/>
            <person name="Pradier J.M."/>
            <person name="Quevillon E."/>
            <person name="Sharon A."/>
            <person name="Simon A."/>
            <person name="ten Have A."/>
            <person name="Tudzynski B."/>
            <person name="Tudzynski P."/>
            <person name="Wincker P."/>
            <person name="Andrew M."/>
            <person name="Anthouard V."/>
            <person name="Beever R.E."/>
            <person name="Beffa R."/>
            <person name="Benoit I."/>
            <person name="Bouzid O."/>
            <person name="Brault B."/>
            <person name="Chen Z."/>
            <person name="Choquer M."/>
            <person name="Collemare J."/>
            <person name="Cotton P."/>
            <person name="Danchin E.G."/>
            <person name="Da Silva C."/>
            <person name="Gautier A."/>
            <person name="Giraud C."/>
            <person name="Giraud T."/>
            <person name="Gonzalez C."/>
            <person name="Grossetete S."/>
            <person name="Guldener U."/>
            <person name="Henrissat B."/>
            <person name="Howlett B.J."/>
            <person name="Kodira C."/>
            <person name="Kretschmer M."/>
            <person name="Lappartient A."/>
            <person name="Leroch M."/>
            <person name="Levis C."/>
            <person name="Mauceli E."/>
            <person name="Neuveglise C."/>
            <person name="Oeser B."/>
            <person name="Pearson M."/>
            <person name="Poulain J."/>
            <person name="Poussereau N."/>
            <person name="Quesneville H."/>
            <person name="Rascle C."/>
            <person name="Schumacher J."/>
            <person name="Segurens B."/>
            <person name="Sexton A."/>
            <person name="Silva E."/>
            <person name="Sirven C."/>
            <person name="Soanes D.M."/>
            <person name="Talbot N.J."/>
            <person name="Templeton M."/>
            <person name="Yandava C."/>
            <person name="Yarden O."/>
            <person name="Zeng Q."/>
            <person name="Rollins J.A."/>
            <person name="Lebrun M.H."/>
            <person name="Dickman M."/>
        </authorList>
    </citation>
    <scope>NUCLEOTIDE SEQUENCE [LARGE SCALE GENOMIC DNA]</scope>
    <source>
        <strain evidence="3">ATCC 18683 / 1980 / Ss-1</strain>
    </source>
</reference>
<protein>
    <submittedName>
        <fullName evidence="2">Uncharacterized protein</fullName>
    </submittedName>
</protein>
<dbReference type="InParanoid" id="A7F9L3"/>
<dbReference type="KEGG" id="ssl:SS1G_14294"/>
<accession>A7F9L3</accession>
<keyword evidence="3" id="KW-1185">Reference proteome</keyword>
<dbReference type="RefSeq" id="XP_001584681.1">
    <property type="nucleotide sequence ID" value="XM_001584631.1"/>
</dbReference>
<organism evidence="2 3">
    <name type="scientific">Sclerotinia sclerotiorum (strain ATCC 18683 / 1980 / Ss-1)</name>
    <name type="common">White mold</name>
    <name type="synonym">Whetzelinia sclerotiorum</name>
    <dbReference type="NCBI Taxonomy" id="665079"/>
    <lineage>
        <taxon>Eukaryota</taxon>
        <taxon>Fungi</taxon>
        <taxon>Dikarya</taxon>
        <taxon>Ascomycota</taxon>
        <taxon>Pezizomycotina</taxon>
        <taxon>Leotiomycetes</taxon>
        <taxon>Helotiales</taxon>
        <taxon>Sclerotiniaceae</taxon>
        <taxon>Sclerotinia</taxon>
    </lineage>
</organism>
<keyword evidence="1" id="KW-1133">Transmembrane helix</keyword>
<keyword evidence="1" id="KW-0812">Transmembrane</keyword>
<proteinExistence type="predicted"/>
<sequence length="62" mass="7115">MDYGAPWMQSLSSAILNYVLGPIFYSDPISSLFQAKRFRKHRHPVKKQELLAHQHTPTSSCV</sequence>
<dbReference type="GeneID" id="5480817"/>
<gene>
    <name evidence="2" type="ORF">SS1G_14294</name>
</gene>
<dbReference type="AlphaFoldDB" id="A7F9L3"/>
<evidence type="ECO:0000256" key="1">
    <source>
        <dbReference type="SAM" id="Phobius"/>
    </source>
</evidence>
<feature type="transmembrane region" description="Helical" evidence="1">
    <location>
        <begin position="15"/>
        <end position="33"/>
    </location>
</feature>
<evidence type="ECO:0000313" key="2">
    <source>
        <dbReference type="EMBL" id="EDO00424.1"/>
    </source>
</evidence>
<evidence type="ECO:0000313" key="3">
    <source>
        <dbReference type="Proteomes" id="UP000001312"/>
    </source>
</evidence>
<dbReference type="EMBL" id="CH476652">
    <property type="protein sequence ID" value="EDO00424.1"/>
    <property type="molecule type" value="Genomic_DNA"/>
</dbReference>
<name>A7F9L3_SCLS1</name>